<dbReference type="VEuPathDB" id="AmoebaDB:DICPUDRAFT_99263"/>
<dbReference type="GeneID" id="10505951"/>
<gene>
    <name evidence="2" type="ORF">DICPUDRAFT_99263</name>
</gene>
<dbReference type="AlphaFoldDB" id="F0ZXS3"/>
<reference evidence="3" key="1">
    <citation type="journal article" date="2011" name="Genome Biol.">
        <title>Comparative genomics of the social amoebae Dictyostelium discoideum and Dictyostelium purpureum.</title>
        <authorList>
            <consortium name="US DOE Joint Genome Institute (JGI-PGF)"/>
            <person name="Sucgang R."/>
            <person name="Kuo A."/>
            <person name="Tian X."/>
            <person name="Salerno W."/>
            <person name="Parikh A."/>
            <person name="Feasley C.L."/>
            <person name="Dalin E."/>
            <person name="Tu H."/>
            <person name="Huang E."/>
            <person name="Barry K."/>
            <person name="Lindquist E."/>
            <person name="Shapiro H."/>
            <person name="Bruce D."/>
            <person name="Schmutz J."/>
            <person name="Salamov A."/>
            <person name="Fey P."/>
            <person name="Gaudet P."/>
            <person name="Anjard C."/>
            <person name="Babu M.M."/>
            <person name="Basu S."/>
            <person name="Bushmanova Y."/>
            <person name="van der Wel H."/>
            <person name="Katoh-Kurasawa M."/>
            <person name="Dinh C."/>
            <person name="Coutinho P.M."/>
            <person name="Saito T."/>
            <person name="Elias M."/>
            <person name="Schaap P."/>
            <person name="Kay R.R."/>
            <person name="Henrissat B."/>
            <person name="Eichinger L."/>
            <person name="Rivero F."/>
            <person name="Putnam N.H."/>
            <person name="West C.M."/>
            <person name="Loomis W.F."/>
            <person name="Chisholm R.L."/>
            <person name="Shaulsky G."/>
            <person name="Strassmann J.E."/>
            <person name="Queller D.C."/>
            <person name="Kuspa A."/>
            <person name="Grigoriev I.V."/>
        </authorList>
    </citation>
    <scope>NUCLEOTIDE SEQUENCE [LARGE SCALE GENOMIC DNA]</scope>
    <source>
        <strain evidence="3">QSDP1</strain>
    </source>
</reference>
<keyword evidence="1" id="KW-0732">Signal</keyword>
<name>F0ZXS3_DICPU</name>
<evidence type="ECO:0000256" key="1">
    <source>
        <dbReference type="SAM" id="SignalP"/>
    </source>
</evidence>
<dbReference type="RefSeq" id="XP_003292208.1">
    <property type="nucleotide sequence ID" value="XM_003292160.1"/>
</dbReference>
<evidence type="ECO:0000313" key="2">
    <source>
        <dbReference type="EMBL" id="EGC31263.1"/>
    </source>
</evidence>
<sequence length="115" mass="13621">MKKSYIFLLILLLLLLKNSKCDISLKNKCGQKISYISSSYGDHDPEDWKELDKDKQTSIKRKDSNGYSLCLKIHKDDAPKCYLVQNGWNVEYNQYYTLYYDIVKQPPFLDSYNKF</sequence>
<dbReference type="InParanoid" id="F0ZXS3"/>
<keyword evidence="3" id="KW-1185">Reference proteome</keyword>
<dbReference type="Proteomes" id="UP000001064">
    <property type="component" value="Unassembled WGS sequence"/>
</dbReference>
<feature type="chain" id="PRO_5003262044" evidence="1">
    <location>
        <begin position="22"/>
        <end position="115"/>
    </location>
</feature>
<feature type="signal peptide" evidence="1">
    <location>
        <begin position="1"/>
        <end position="21"/>
    </location>
</feature>
<accession>F0ZXS3</accession>
<dbReference type="KEGG" id="dpp:DICPUDRAFT_99263"/>
<organism evidence="2 3">
    <name type="scientific">Dictyostelium purpureum</name>
    <name type="common">Slime mold</name>
    <dbReference type="NCBI Taxonomy" id="5786"/>
    <lineage>
        <taxon>Eukaryota</taxon>
        <taxon>Amoebozoa</taxon>
        <taxon>Evosea</taxon>
        <taxon>Eumycetozoa</taxon>
        <taxon>Dictyostelia</taxon>
        <taxon>Dictyosteliales</taxon>
        <taxon>Dictyosteliaceae</taxon>
        <taxon>Dictyostelium</taxon>
    </lineage>
</organism>
<evidence type="ECO:0000313" key="3">
    <source>
        <dbReference type="Proteomes" id="UP000001064"/>
    </source>
</evidence>
<protein>
    <submittedName>
        <fullName evidence="2">Expressed protein</fullName>
    </submittedName>
</protein>
<proteinExistence type="predicted"/>
<dbReference type="EMBL" id="GL871265">
    <property type="protein sequence ID" value="EGC31263.1"/>
    <property type="molecule type" value="Genomic_DNA"/>
</dbReference>